<dbReference type="Pfam" id="PF03788">
    <property type="entry name" value="LrgA"/>
    <property type="match status" value="1"/>
</dbReference>
<evidence type="ECO:0000256" key="5">
    <source>
        <dbReference type="ARBA" id="ARBA00023136"/>
    </source>
</evidence>
<evidence type="ECO:0000256" key="1">
    <source>
        <dbReference type="ARBA" id="ARBA00004651"/>
    </source>
</evidence>
<feature type="transmembrane region" description="Helical" evidence="6">
    <location>
        <begin position="83"/>
        <end position="105"/>
    </location>
</feature>
<sequence>MLIGFLILLLFQFAGELIVVVSGLPVPGPVVGMVLLLAGLIAKGDVPDYLRIPSEALLKHLALLFVPAGVGLMTHLGLLQQDWLAILAALIISTALTIVVTALILNPSARKLQALSQSEPGEGDC</sequence>
<gene>
    <name evidence="7" type="ORF">JW498_10205</name>
</gene>
<dbReference type="PANTHER" id="PTHR33931:SF2">
    <property type="entry name" value="HOLIN-LIKE PROTEIN CIDA"/>
    <property type="match status" value="1"/>
</dbReference>
<dbReference type="InterPro" id="IPR005538">
    <property type="entry name" value="LrgA/CidA"/>
</dbReference>
<keyword evidence="3 6" id="KW-0812">Transmembrane</keyword>
<name>A0ABS2W7M5_9GAMM</name>
<protein>
    <submittedName>
        <fullName evidence="7">CidA/LrgA family protein</fullName>
    </submittedName>
</protein>
<evidence type="ECO:0000313" key="7">
    <source>
        <dbReference type="EMBL" id="MBN0987736.1"/>
    </source>
</evidence>
<reference evidence="7 8" key="1">
    <citation type="submission" date="2021-02" db="EMBL/GenBank/DDBJ databases">
        <title>A novel species of genus Amphritea isolated from a fishpond in China.</title>
        <authorList>
            <person name="Lu H."/>
        </authorList>
    </citation>
    <scope>NUCLEOTIDE SEQUENCE [LARGE SCALE GENOMIC DNA]</scope>
    <source>
        <strain evidence="7 8">RP18W</strain>
    </source>
</reference>
<comment type="subcellular location">
    <subcellularLocation>
        <location evidence="1">Cell membrane</location>
        <topology evidence="1">Multi-pass membrane protein</topology>
    </subcellularLocation>
</comment>
<accession>A0ABS2W7M5</accession>
<dbReference type="PANTHER" id="PTHR33931">
    <property type="entry name" value="HOLIN-LIKE PROTEIN CIDA-RELATED"/>
    <property type="match status" value="1"/>
</dbReference>
<keyword evidence="5 6" id="KW-0472">Membrane</keyword>
<feature type="transmembrane region" description="Helical" evidence="6">
    <location>
        <begin position="56"/>
        <end position="77"/>
    </location>
</feature>
<proteinExistence type="predicted"/>
<comment type="caution">
    <text evidence="7">The sequence shown here is derived from an EMBL/GenBank/DDBJ whole genome shotgun (WGS) entry which is preliminary data.</text>
</comment>
<dbReference type="EMBL" id="JAFFZP010000013">
    <property type="protein sequence ID" value="MBN0987736.1"/>
    <property type="molecule type" value="Genomic_DNA"/>
</dbReference>
<keyword evidence="4 6" id="KW-1133">Transmembrane helix</keyword>
<evidence type="ECO:0000256" key="6">
    <source>
        <dbReference type="SAM" id="Phobius"/>
    </source>
</evidence>
<evidence type="ECO:0000256" key="2">
    <source>
        <dbReference type="ARBA" id="ARBA00022475"/>
    </source>
</evidence>
<organism evidence="7 8">
    <name type="scientific">Amphritea pacifica</name>
    <dbReference type="NCBI Taxonomy" id="2811233"/>
    <lineage>
        <taxon>Bacteria</taxon>
        <taxon>Pseudomonadati</taxon>
        <taxon>Pseudomonadota</taxon>
        <taxon>Gammaproteobacteria</taxon>
        <taxon>Oceanospirillales</taxon>
        <taxon>Oceanospirillaceae</taxon>
        <taxon>Amphritea</taxon>
    </lineage>
</organism>
<feature type="transmembrane region" description="Helical" evidence="6">
    <location>
        <begin position="24"/>
        <end position="44"/>
    </location>
</feature>
<evidence type="ECO:0000256" key="3">
    <source>
        <dbReference type="ARBA" id="ARBA00022692"/>
    </source>
</evidence>
<dbReference type="Proteomes" id="UP000760472">
    <property type="component" value="Unassembled WGS sequence"/>
</dbReference>
<dbReference type="RefSeq" id="WP_205211114.1">
    <property type="nucleotide sequence ID" value="NZ_JAFFZO010000022.1"/>
</dbReference>
<evidence type="ECO:0000313" key="8">
    <source>
        <dbReference type="Proteomes" id="UP000760472"/>
    </source>
</evidence>
<keyword evidence="2" id="KW-1003">Cell membrane</keyword>
<evidence type="ECO:0000256" key="4">
    <source>
        <dbReference type="ARBA" id="ARBA00022989"/>
    </source>
</evidence>
<keyword evidence="8" id="KW-1185">Reference proteome</keyword>